<feature type="non-terminal residue" evidence="1">
    <location>
        <position position="100"/>
    </location>
</feature>
<dbReference type="EMBL" id="KL216884">
    <property type="protein sequence ID" value="KFV71755.1"/>
    <property type="molecule type" value="Genomic_DNA"/>
</dbReference>
<gene>
    <name evidence="1" type="ORF">N307_03501</name>
</gene>
<evidence type="ECO:0000313" key="1">
    <source>
        <dbReference type="EMBL" id="KFV71755.1"/>
    </source>
</evidence>
<proteinExistence type="predicted"/>
<organism evidence="1 2">
    <name type="scientific">Dryobates pubescens</name>
    <name type="common">Downy woodpecker</name>
    <name type="synonym">Picoides pubescens</name>
    <dbReference type="NCBI Taxonomy" id="118200"/>
    <lineage>
        <taxon>Eukaryota</taxon>
        <taxon>Metazoa</taxon>
        <taxon>Chordata</taxon>
        <taxon>Craniata</taxon>
        <taxon>Vertebrata</taxon>
        <taxon>Euteleostomi</taxon>
        <taxon>Archelosauria</taxon>
        <taxon>Archosauria</taxon>
        <taxon>Dinosauria</taxon>
        <taxon>Saurischia</taxon>
        <taxon>Theropoda</taxon>
        <taxon>Coelurosauria</taxon>
        <taxon>Aves</taxon>
        <taxon>Neognathae</taxon>
        <taxon>Neoaves</taxon>
        <taxon>Telluraves</taxon>
        <taxon>Coraciimorphae</taxon>
        <taxon>Piciformes</taxon>
        <taxon>Picidae</taxon>
        <taxon>Dryobates</taxon>
    </lineage>
</organism>
<evidence type="ECO:0000313" key="2">
    <source>
        <dbReference type="Proteomes" id="UP000053875"/>
    </source>
</evidence>
<dbReference type="Proteomes" id="UP000053875">
    <property type="component" value="Unassembled WGS sequence"/>
</dbReference>
<feature type="non-terminal residue" evidence="1">
    <location>
        <position position="1"/>
    </location>
</feature>
<reference evidence="1 2" key="1">
    <citation type="submission" date="2014-04" db="EMBL/GenBank/DDBJ databases">
        <title>Genome evolution of avian class.</title>
        <authorList>
            <person name="Zhang G."/>
            <person name="Li C."/>
        </authorList>
    </citation>
    <scope>NUCLEOTIDE SEQUENCE [LARGE SCALE GENOMIC DNA]</scope>
    <source>
        <strain evidence="1">BGI_N307</strain>
    </source>
</reference>
<protein>
    <submittedName>
        <fullName evidence="1">Uncharacterized protein</fullName>
    </submittedName>
</protein>
<accession>A0A093GQZ4</accession>
<sequence>NRNNHHILLHAEQQLPVNMQLQQLCLLIISAAWGRRPEHEGLLAFCSGELAELIRVTATSASAQKKGQWLRLNAGLFSRQLENNTGKAGHTHTAGMEALL</sequence>
<keyword evidence="2" id="KW-1185">Reference proteome</keyword>
<name>A0A093GQZ4_DRYPU</name>
<dbReference type="AlphaFoldDB" id="A0A093GQZ4"/>